<accession>A0A0A0L0S0</accession>
<evidence type="ECO:0000313" key="2">
    <source>
        <dbReference type="EMBL" id="KGN55515.1"/>
    </source>
</evidence>
<dbReference type="EMBL" id="CM002925">
    <property type="protein sequence ID" value="KGN55515.1"/>
    <property type="molecule type" value="Genomic_DNA"/>
</dbReference>
<reference evidence="2 3" key="2">
    <citation type="journal article" date="2009" name="PLoS ONE">
        <title>An integrated genetic and cytogenetic map of the cucumber genome.</title>
        <authorList>
            <person name="Ren Y."/>
            <person name="Zhang Z."/>
            <person name="Liu J."/>
            <person name="Staub J.E."/>
            <person name="Han Y."/>
            <person name="Cheng Z."/>
            <person name="Li X."/>
            <person name="Lu J."/>
            <person name="Miao H."/>
            <person name="Kang H."/>
            <person name="Xie B."/>
            <person name="Gu X."/>
            <person name="Wang X."/>
            <person name="Du Y."/>
            <person name="Jin W."/>
            <person name="Huang S."/>
        </authorList>
    </citation>
    <scope>NUCLEOTIDE SEQUENCE [LARGE SCALE GENOMIC DNA]</scope>
    <source>
        <strain evidence="3">cv. 9930</strain>
    </source>
</reference>
<reference evidence="2 3" key="1">
    <citation type="journal article" date="2009" name="Nat. Genet.">
        <title>The genome of the cucumber, Cucumis sativus L.</title>
        <authorList>
            <person name="Huang S."/>
            <person name="Li R."/>
            <person name="Zhang Z."/>
            <person name="Li L."/>
            <person name="Gu X."/>
            <person name="Fan W."/>
            <person name="Lucas W.J."/>
            <person name="Wang X."/>
            <person name="Xie B."/>
            <person name="Ni P."/>
            <person name="Ren Y."/>
            <person name="Zhu H."/>
            <person name="Li J."/>
            <person name="Lin K."/>
            <person name="Jin W."/>
            <person name="Fei Z."/>
            <person name="Li G."/>
            <person name="Staub J."/>
            <person name="Kilian A."/>
            <person name="van der Vossen E.A."/>
            <person name="Wu Y."/>
            <person name="Guo J."/>
            <person name="He J."/>
            <person name="Jia Z."/>
            <person name="Ren Y."/>
            <person name="Tian G."/>
            <person name="Lu Y."/>
            <person name="Ruan J."/>
            <person name="Qian W."/>
            <person name="Wang M."/>
            <person name="Huang Q."/>
            <person name="Li B."/>
            <person name="Xuan Z."/>
            <person name="Cao J."/>
            <person name="Asan"/>
            <person name="Wu Z."/>
            <person name="Zhang J."/>
            <person name="Cai Q."/>
            <person name="Bai Y."/>
            <person name="Zhao B."/>
            <person name="Han Y."/>
            <person name="Li Y."/>
            <person name="Li X."/>
            <person name="Wang S."/>
            <person name="Shi Q."/>
            <person name="Liu S."/>
            <person name="Cho W.K."/>
            <person name="Kim J.Y."/>
            <person name="Xu Y."/>
            <person name="Heller-Uszynska K."/>
            <person name="Miao H."/>
            <person name="Cheng Z."/>
            <person name="Zhang S."/>
            <person name="Wu J."/>
            <person name="Yang Y."/>
            <person name="Kang H."/>
            <person name="Li M."/>
            <person name="Liang H."/>
            <person name="Ren X."/>
            <person name="Shi Z."/>
            <person name="Wen M."/>
            <person name="Jian M."/>
            <person name="Yang H."/>
            <person name="Zhang G."/>
            <person name="Yang Z."/>
            <person name="Chen R."/>
            <person name="Liu S."/>
            <person name="Li J."/>
            <person name="Ma L."/>
            <person name="Liu H."/>
            <person name="Zhou Y."/>
            <person name="Zhao J."/>
            <person name="Fang X."/>
            <person name="Li G."/>
            <person name="Fang L."/>
            <person name="Li Y."/>
            <person name="Liu D."/>
            <person name="Zheng H."/>
            <person name="Zhang Y."/>
            <person name="Qin N."/>
            <person name="Li Z."/>
            <person name="Yang G."/>
            <person name="Yang S."/>
            <person name="Bolund L."/>
            <person name="Kristiansen K."/>
            <person name="Zheng H."/>
            <person name="Li S."/>
            <person name="Zhang X."/>
            <person name="Yang H."/>
            <person name="Wang J."/>
            <person name="Sun R."/>
            <person name="Zhang B."/>
            <person name="Jiang S."/>
            <person name="Wang J."/>
            <person name="Du Y."/>
            <person name="Li S."/>
        </authorList>
    </citation>
    <scope>NUCLEOTIDE SEQUENCE [LARGE SCALE GENOMIC DNA]</scope>
    <source>
        <strain evidence="3">cv. 9930</strain>
    </source>
</reference>
<name>A0A0A0L0S0_CUCSA</name>
<reference evidence="2 3" key="3">
    <citation type="journal article" date="2010" name="BMC Genomics">
        <title>Transcriptome sequencing and comparative analysis of cucumber flowers with different sex types.</title>
        <authorList>
            <person name="Guo S."/>
            <person name="Zheng Y."/>
            <person name="Joung J.G."/>
            <person name="Liu S."/>
            <person name="Zhang Z."/>
            <person name="Crasta O.R."/>
            <person name="Sobral B.W."/>
            <person name="Xu Y."/>
            <person name="Huang S."/>
            <person name="Fei Z."/>
        </authorList>
    </citation>
    <scope>NUCLEOTIDE SEQUENCE [LARGE SCALE GENOMIC DNA]</scope>
    <source>
        <strain evidence="3">cv. 9930</strain>
    </source>
</reference>
<feature type="compositionally biased region" description="Low complexity" evidence="1">
    <location>
        <begin position="39"/>
        <end position="50"/>
    </location>
</feature>
<dbReference type="AlphaFoldDB" id="A0A0A0L0S0"/>
<dbReference type="Gramene" id="KGN55515">
    <property type="protein sequence ID" value="KGN55515"/>
    <property type="gene ID" value="Csa_4G664230"/>
</dbReference>
<feature type="region of interest" description="Disordered" evidence="1">
    <location>
        <begin position="1"/>
        <end position="50"/>
    </location>
</feature>
<evidence type="ECO:0000256" key="1">
    <source>
        <dbReference type="SAM" id="MobiDB-lite"/>
    </source>
</evidence>
<sequence>MIPVENRQFNHSSEKEGREMMRCEGSSEGGEVGEDKKPIANIPNNNKGKE</sequence>
<proteinExistence type="predicted"/>
<feature type="compositionally biased region" description="Basic and acidic residues" evidence="1">
    <location>
        <begin position="12"/>
        <end position="22"/>
    </location>
</feature>
<dbReference type="Proteomes" id="UP000029981">
    <property type="component" value="Chromosome 4"/>
</dbReference>
<protein>
    <submittedName>
        <fullName evidence="2">Uncharacterized protein</fullName>
    </submittedName>
</protein>
<evidence type="ECO:0000313" key="3">
    <source>
        <dbReference type="Proteomes" id="UP000029981"/>
    </source>
</evidence>
<reference evidence="2 3" key="4">
    <citation type="journal article" date="2011" name="BMC Genomics">
        <title>RNA-Seq improves annotation of protein-coding genes in the cucumber genome.</title>
        <authorList>
            <person name="Li Z."/>
            <person name="Zhang Z."/>
            <person name="Yan P."/>
            <person name="Huang S."/>
            <person name="Fei Z."/>
            <person name="Lin K."/>
        </authorList>
    </citation>
    <scope>NUCLEOTIDE SEQUENCE [LARGE SCALE GENOMIC DNA]</scope>
    <source>
        <strain evidence="3">cv. 9930</strain>
    </source>
</reference>
<gene>
    <name evidence="2" type="ORF">Csa_4G664230</name>
</gene>
<keyword evidence="3" id="KW-1185">Reference proteome</keyword>
<organism evidence="2 3">
    <name type="scientific">Cucumis sativus</name>
    <name type="common">Cucumber</name>
    <dbReference type="NCBI Taxonomy" id="3659"/>
    <lineage>
        <taxon>Eukaryota</taxon>
        <taxon>Viridiplantae</taxon>
        <taxon>Streptophyta</taxon>
        <taxon>Embryophyta</taxon>
        <taxon>Tracheophyta</taxon>
        <taxon>Spermatophyta</taxon>
        <taxon>Magnoliopsida</taxon>
        <taxon>eudicotyledons</taxon>
        <taxon>Gunneridae</taxon>
        <taxon>Pentapetalae</taxon>
        <taxon>rosids</taxon>
        <taxon>fabids</taxon>
        <taxon>Cucurbitales</taxon>
        <taxon>Cucurbitaceae</taxon>
        <taxon>Benincaseae</taxon>
        <taxon>Cucumis</taxon>
    </lineage>
</organism>